<feature type="transmembrane region" description="Helical" evidence="1">
    <location>
        <begin position="130"/>
        <end position="148"/>
    </location>
</feature>
<dbReference type="Proteomes" id="UP001152320">
    <property type="component" value="Chromosome 18"/>
</dbReference>
<keyword evidence="1" id="KW-0812">Transmembrane</keyword>
<gene>
    <name evidence="2" type="ORF">HOLleu_35130</name>
</gene>
<keyword evidence="3" id="KW-1185">Reference proteome</keyword>
<evidence type="ECO:0000313" key="3">
    <source>
        <dbReference type="Proteomes" id="UP001152320"/>
    </source>
</evidence>
<sequence length="149" mass="15808">MPHKVHSLECYTKVENECSPSGPICDALAPPSGNVPMTVTECGSDVTMCSLVTIAGTADNFTFKSQTASCVPKEDGAGFSSGCYERDDFEKISPDVAEGIKQIEALSGITFDTIEGCICDGNLCNGSIKFAFSISVIISSVMMSFMLFM</sequence>
<proteinExistence type="predicted"/>
<evidence type="ECO:0000313" key="2">
    <source>
        <dbReference type="EMBL" id="KAJ8025040.1"/>
    </source>
</evidence>
<reference evidence="2" key="1">
    <citation type="submission" date="2021-10" db="EMBL/GenBank/DDBJ databases">
        <title>Tropical sea cucumber genome reveals ecological adaptation and Cuvierian tubules defense mechanism.</title>
        <authorList>
            <person name="Chen T."/>
        </authorList>
    </citation>
    <scope>NUCLEOTIDE SEQUENCE</scope>
    <source>
        <strain evidence="2">Nanhai2018</strain>
        <tissue evidence="2">Muscle</tissue>
    </source>
</reference>
<dbReference type="EMBL" id="JAIZAY010000018">
    <property type="protein sequence ID" value="KAJ8025040.1"/>
    <property type="molecule type" value="Genomic_DNA"/>
</dbReference>
<keyword evidence="1" id="KW-1133">Transmembrane helix</keyword>
<evidence type="ECO:0000256" key="1">
    <source>
        <dbReference type="SAM" id="Phobius"/>
    </source>
</evidence>
<organism evidence="2 3">
    <name type="scientific">Holothuria leucospilota</name>
    <name type="common">Black long sea cucumber</name>
    <name type="synonym">Mertensiothuria leucospilota</name>
    <dbReference type="NCBI Taxonomy" id="206669"/>
    <lineage>
        <taxon>Eukaryota</taxon>
        <taxon>Metazoa</taxon>
        <taxon>Echinodermata</taxon>
        <taxon>Eleutherozoa</taxon>
        <taxon>Echinozoa</taxon>
        <taxon>Holothuroidea</taxon>
        <taxon>Aspidochirotacea</taxon>
        <taxon>Aspidochirotida</taxon>
        <taxon>Holothuriidae</taxon>
        <taxon>Holothuria</taxon>
    </lineage>
</organism>
<dbReference type="AlphaFoldDB" id="A0A9Q1BFV7"/>
<comment type="caution">
    <text evidence="2">The sequence shown here is derived from an EMBL/GenBank/DDBJ whole genome shotgun (WGS) entry which is preliminary data.</text>
</comment>
<protein>
    <submittedName>
        <fullName evidence="2">Uncharacterized protein</fullName>
    </submittedName>
</protein>
<accession>A0A9Q1BFV7</accession>
<keyword evidence="1" id="KW-0472">Membrane</keyword>
<name>A0A9Q1BFV7_HOLLE</name>